<protein>
    <submittedName>
        <fullName evidence="8">EamA family transporter</fullName>
    </submittedName>
</protein>
<feature type="transmembrane region" description="Helical" evidence="6">
    <location>
        <begin position="285"/>
        <end position="303"/>
    </location>
</feature>
<feature type="domain" description="EamA" evidence="7">
    <location>
        <begin position="166"/>
        <end position="302"/>
    </location>
</feature>
<name>A0AB33CWT6_ALCFA</name>
<evidence type="ECO:0000256" key="2">
    <source>
        <dbReference type="ARBA" id="ARBA00022475"/>
    </source>
</evidence>
<gene>
    <name evidence="8" type="ORF">AFA_12955</name>
</gene>
<dbReference type="InterPro" id="IPR037185">
    <property type="entry name" value="EmrE-like"/>
</dbReference>
<dbReference type="Proteomes" id="UP000214561">
    <property type="component" value="Chromosome"/>
</dbReference>
<keyword evidence="2" id="KW-1003">Cell membrane</keyword>
<feature type="transmembrane region" description="Helical" evidence="6">
    <location>
        <begin position="110"/>
        <end position="130"/>
    </location>
</feature>
<keyword evidence="4 6" id="KW-1133">Transmembrane helix</keyword>
<sequence length="313" mass="34324">MVKTSVHEFKEKGKGLSGEQQADRGALALMGLVVLTWGMSWVVMKAMTVYIGPVDLIAARYAVAFVFLWLVLRLKGGHLRPTPWKLSLGVAIFQTTGFQLLSQFSLQVGGAGKMVALAYTMPIWILLLSWPMLGQRPQKRHVMGMVPAILGLMLLIAPWKGMGGILGSVLATLSGVSWALGAIYSKQLFERHRVELLNATVWQCLLGVVIVLPLSFLIPQRSLVMEWQMFSGVLYLGVIATGVGWLLWMAVVSRVSATLAGMSSLGVPALTVLLAWLLLDEWPTQLELMGTGLILLGLFVVNWPSRSRKSKRT</sequence>
<dbReference type="InterPro" id="IPR000620">
    <property type="entry name" value="EamA_dom"/>
</dbReference>
<keyword evidence="3 6" id="KW-0812">Transmembrane</keyword>
<dbReference type="PANTHER" id="PTHR32322">
    <property type="entry name" value="INNER MEMBRANE TRANSPORTER"/>
    <property type="match status" value="1"/>
</dbReference>
<dbReference type="GO" id="GO:0005886">
    <property type="term" value="C:plasma membrane"/>
    <property type="evidence" value="ECO:0007669"/>
    <property type="project" value="UniProtKB-SubCell"/>
</dbReference>
<feature type="domain" description="EamA" evidence="7">
    <location>
        <begin position="28"/>
        <end position="156"/>
    </location>
</feature>
<evidence type="ECO:0000256" key="3">
    <source>
        <dbReference type="ARBA" id="ARBA00022692"/>
    </source>
</evidence>
<feature type="transmembrane region" description="Helical" evidence="6">
    <location>
        <begin position="230"/>
        <end position="252"/>
    </location>
</feature>
<evidence type="ECO:0000259" key="7">
    <source>
        <dbReference type="Pfam" id="PF00892"/>
    </source>
</evidence>
<dbReference type="EMBL" id="CP021641">
    <property type="protein sequence ID" value="ASR90284.1"/>
    <property type="molecule type" value="Genomic_DNA"/>
</dbReference>
<dbReference type="AlphaFoldDB" id="A0AB33CWT6"/>
<dbReference type="InterPro" id="IPR050638">
    <property type="entry name" value="AA-Vitamin_Transporters"/>
</dbReference>
<feature type="transmembrane region" description="Helical" evidence="6">
    <location>
        <begin position="26"/>
        <end position="44"/>
    </location>
</feature>
<feature type="transmembrane region" description="Helical" evidence="6">
    <location>
        <begin position="142"/>
        <end position="159"/>
    </location>
</feature>
<evidence type="ECO:0000313" key="8">
    <source>
        <dbReference type="EMBL" id="ASR90284.1"/>
    </source>
</evidence>
<keyword evidence="5 6" id="KW-0472">Membrane</keyword>
<feature type="transmembrane region" description="Helical" evidence="6">
    <location>
        <begin position="259"/>
        <end position="279"/>
    </location>
</feature>
<dbReference type="SUPFAM" id="SSF103481">
    <property type="entry name" value="Multidrug resistance efflux transporter EmrE"/>
    <property type="match status" value="2"/>
</dbReference>
<dbReference type="Pfam" id="PF00892">
    <property type="entry name" value="EamA"/>
    <property type="match status" value="2"/>
</dbReference>
<evidence type="ECO:0000256" key="5">
    <source>
        <dbReference type="ARBA" id="ARBA00023136"/>
    </source>
</evidence>
<feature type="transmembrane region" description="Helical" evidence="6">
    <location>
        <begin position="196"/>
        <end position="218"/>
    </location>
</feature>
<evidence type="ECO:0000256" key="1">
    <source>
        <dbReference type="ARBA" id="ARBA00004651"/>
    </source>
</evidence>
<dbReference type="KEGG" id="afq:AFA_12955"/>
<evidence type="ECO:0000313" key="9">
    <source>
        <dbReference type="Proteomes" id="UP000214561"/>
    </source>
</evidence>
<organism evidence="8 9">
    <name type="scientific">Alcaligenes faecalis</name>
    <dbReference type="NCBI Taxonomy" id="511"/>
    <lineage>
        <taxon>Bacteria</taxon>
        <taxon>Pseudomonadati</taxon>
        <taxon>Pseudomonadota</taxon>
        <taxon>Betaproteobacteria</taxon>
        <taxon>Burkholderiales</taxon>
        <taxon>Alcaligenaceae</taxon>
        <taxon>Alcaligenes</taxon>
    </lineage>
</organism>
<evidence type="ECO:0000256" key="6">
    <source>
        <dbReference type="SAM" id="Phobius"/>
    </source>
</evidence>
<evidence type="ECO:0000256" key="4">
    <source>
        <dbReference type="ARBA" id="ARBA00022989"/>
    </source>
</evidence>
<accession>A0AB33CWT6</accession>
<dbReference type="PANTHER" id="PTHR32322:SF18">
    <property type="entry name" value="S-ADENOSYLMETHIONINE_S-ADENOSYLHOMOCYSTEINE TRANSPORTER"/>
    <property type="match status" value="1"/>
</dbReference>
<feature type="transmembrane region" description="Helical" evidence="6">
    <location>
        <begin position="165"/>
        <end position="184"/>
    </location>
</feature>
<proteinExistence type="predicted"/>
<reference evidence="8 9" key="1">
    <citation type="submission" date="2017-05" db="EMBL/GenBank/DDBJ databases">
        <authorList>
            <person name="Qiu J.G."/>
            <person name="He J."/>
        </authorList>
    </citation>
    <scope>NUCLEOTIDE SEQUENCE [LARGE SCALE GENOMIC DNA]</scope>
    <source>
        <strain evidence="8 9">JQ135</strain>
    </source>
</reference>
<comment type="subcellular location">
    <subcellularLocation>
        <location evidence="1">Cell membrane</location>
        <topology evidence="1">Multi-pass membrane protein</topology>
    </subcellularLocation>
</comment>
<feature type="transmembrane region" description="Helical" evidence="6">
    <location>
        <begin position="50"/>
        <end position="72"/>
    </location>
</feature>